<dbReference type="HOGENOM" id="CLU_1691963_0_0_10"/>
<protein>
    <submittedName>
        <fullName evidence="1">Uncharacterized protein</fullName>
    </submittedName>
</protein>
<proteinExistence type="predicted"/>
<reference evidence="1 2" key="1">
    <citation type="submission" date="2012-02" db="EMBL/GenBank/DDBJ databases">
        <title>The Genome Sequence of Bacteroides fragilis CL07T12C05.</title>
        <authorList>
            <consortium name="The Broad Institute Genome Sequencing Platform"/>
            <person name="Earl A."/>
            <person name="Ward D."/>
            <person name="Feldgarden M."/>
            <person name="Gevers D."/>
            <person name="Zitomersky N.L."/>
            <person name="Coyne M.J."/>
            <person name="Comstock L.E."/>
            <person name="Young S.K."/>
            <person name="Zeng Q."/>
            <person name="Gargeya S."/>
            <person name="Fitzgerald M."/>
            <person name="Haas B."/>
            <person name="Abouelleil A."/>
            <person name="Alvarado L."/>
            <person name="Arachchi H.M."/>
            <person name="Berlin A."/>
            <person name="Chapman S.B."/>
            <person name="Gearin G."/>
            <person name="Goldberg J."/>
            <person name="Griggs A."/>
            <person name="Gujja S."/>
            <person name="Hansen M."/>
            <person name="Heiman D."/>
            <person name="Howarth C."/>
            <person name="Larimer J."/>
            <person name="Lui A."/>
            <person name="MacDonald P.J.P."/>
            <person name="McCowen C."/>
            <person name="Montmayeur A."/>
            <person name="Murphy C."/>
            <person name="Neiman D."/>
            <person name="Pearson M."/>
            <person name="Priest M."/>
            <person name="Roberts A."/>
            <person name="Saif S."/>
            <person name="Shea T."/>
            <person name="Sisk P."/>
            <person name="Stolte C."/>
            <person name="Sykes S."/>
            <person name="Wortman J."/>
            <person name="Nusbaum C."/>
            <person name="Birren B."/>
        </authorList>
    </citation>
    <scope>NUCLEOTIDE SEQUENCE [LARGE SCALE GENOMIC DNA]</scope>
    <source>
        <strain evidence="1 2">CL07T12C05</strain>
    </source>
</reference>
<evidence type="ECO:0000313" key="2">
    <source>
        <dbReference type="Proteomes" id="UP000003879"/>
    </source>
</evidence>
<evidence type="ECO:0000313" key="1">
    <source>
        <dbReference type="EMBL" id="EIY91233.1"/>
    </source>
</evidence>
<organism evidence="1 2">
    <name type="scientific">Bacteroides fragilis CL07T12C05</name>
    <dbReference type="NCBI Taxonomy" id="997883"/>
    <lineage>
        <taxon>Bacteria</taxon>
        <taxon>Pseudomonadati</taxon>
        <taxon>Bacteroidota</taxon>
        <taxon>Bacteroidia</taxon>
        <taxon>Bacteroidales</taxon>
        <taxon>Bacteroidaceae</taxon>
        <taxon>Bacteroides</taxon>
    </lineage>
</organism>
<name>A0A0E2AMB1_BACFG</name>
<dbReference type="AlphaFoldDB" id="A0A0E2AMB1"/>
<sequence length="155" mass="18119">MLYCHKGRGTEGMKDKGSREAPFFLLKISHRNAYRQANIFKVFGFSEGGESKKANCTTFLRIASVLYTGRHALRPVMCMECFYPKEWHESQQQQICCQNSVLLYMFYPFHLSGKYRFLCGSVQYLYVGISLLDIVRRIRTWSVTLCRIYKLLEIG</sequence>
<dbReference type="Proteomes" id="UP000003879">
    <property type="component" value="Unassembled WGS sequence"/>
</dbReference>
<accession>A0A0E2AMB1</accession>
<gene>
    <name evidence="1" type="ORF">HMPREF1056_04016</name>
</gene>
<dbReference type="EMBL" id="AGXN01000022">
    <property type="protein sequence ID" value="EIY91233.1"/>
    <property type="molecule type" value="Genomic_DNA"/>
</dbReference>
<comment type="caution">
    <text evidence="1">The sequence shown here is derived from an EMBL/GenBank/DDBJ whole genome shotgun (WGS) entry which is preliminary data.</text>
</comment>